<accession>A0A0B2UTA4</accession>
<dbReference type="InterPro" id="IPR016187">
    <property type="entry name" value="CTDL_fold"/>
</dbReference>
<sequence length="226" mass="26159">MRFHWRLHESPKDLTEKADFLMFAEAVFSSENLAIIEALENNMIQADRYPSYDLSIIMGSINLVLLVAAVIHIHEVICVTCAKCPHGWWHSPLTDFCYIPVCKATLKKALNYREAENHCMKQGGHLASIHSKDEDYFIYALWTHKQSAETWIGQKKNLYKKWAWTDDSLINYTNWQEEHPDYETEDAEICGVMDVGTLQNGKWIDRSCDIRLPHVTCKKPSYMTGS</sequence>
<dbReference type="Gene3D" id="3.10.100.10">
    <property type="entry name" value="Mannose-Binding Protein A, subunit A"/>
    <property type="match status" value="1"/>
</dbReference>
<evidence type="ECO:0000256" key="1">
    <source>
        <dbReference type="ARBA" id="ARBA00023157"/>
    </source>
</evidence>
<dbReference type="SUPFAM" id="SSF56436">
    <property type="entry name" value="C-type lectin-like"/>
    <property type="match status" value="1"/>
</dbReference>
<dbReference type="PROSITE" id="PS50041">
    <property type="entry name" value="C_TYPE_LECTIN_2"/>
    <property type="match status" value="1"/>
</dbReference>
<dbReference type="Pfam" id="PF00059">
    <property type="entry name" value="Lectin_C"/>
    <property type="match status" value="1"/>
</dbReference>
<dbReference type="SMART" id="SM00034">
    <property type="entry name" value="CLECT"/>
    <property type="match status" value="1"/>
</dbReference>
<feature type="domain" description="C-type lectin" evidence="2">
    <location>
        <begin position="98"/>
        <end position="217"/>
    </location>
</feature>
<organism evidence="3 4">
    <name type="scientific">Toxocara canis</name>
    <name type="common">Canine roundworm</name>
    <dbReference type="NCBI Taxonomy" id="6265"/>
    <lineage>
        <taxon>Eukaryota</taxon>
        <taxon>Metazoa</taxon>
        <taxon>Ecdysozoa</taxon>
        <taxon>Nematoda</taxon>
        <taxon>Chromadorea</taxon>
        <taxon>Rhabditida</taxon>
        <taxon>Spirurina</taxon>
        <taxon>Ascaridomorpha</taxon>
        <taxon>Ascaridoidea</taxon>
        <taxon>Toxocaridae</taxon>
        <taxon>Toxocara</taxon>
    </lineage>
</organism>
<dbReference type="AlphaFoldDB" id="A0A0B2UTA4"/>
<name>A0A0B2UTA4_TOXCA</name>
<proteinExistence type="predicted"/>
<gene>
    <name evidence="3" type="primary">MRC2</name>
    <name evidence="3" type="ORF">Tcan_16364</name>
</gene>
<dbReference type="InterPro" id="IPR016186">
    <property type="entry name" value="C-type_lectin-like/link_sf"/>
</dbReference>
<dbReference type="InterPro" id="IPR050111">
    <property type="entry name" value="C-type_lectin/snaclec_domain"/>
</dbReference>
<evidence type="ECO:0000313" key="4">
    <source>
        <dbReference type="Proteomes" id="UP000031036"/>
    </source>
</evidence>
<dbReference type="Proteomes" id="UP000031036">
    <property type="component" value="Unassembled WGS sequence"/>
</dbReference>
<protein>
    <submittedName>
        <fullName evidence="3">C-type mannose receptor 2</fullName>
    </submittedName>
</protein>
<dbReference type="CDD" id="cd00037">
    <property type="entry name" value="CLECT"/>
    <property type="match status" value="1"/>
</dbReference>
<evidence type="ECO:0000259" key="2">
    <source>
        <dbReference type="PROSITE" id="PS50041"/>
    </source>
</evidence>
<keyword evidence="3" id="KW-0675">Receptor</keyword>
<keyword evidence="1" id="KW-1015">Disulfide bond</keyword>
<dbReference type="InterPro" id="IPR001304">
    <property type="entry name" value="C-type_lectin-like"/>
</dbReference>
<dbReference type="STRING" id="6265.A0A0B2UTA4"/>
<comment type="caution">
    <text evidence="3">The sequence shown here is derived from an EMBL/GenBank/DDBJ whole genome shotgun (WGS) entry which is preliminary data.</text>
</comment>
<keyword evidence="4" id="KW-1185">Reference proteome</keyword>
<dbReference type="PROSITE" id="PS00615">
    <property type="entry name" value="C_TYPE_LECTIN_1"/>
    <property type="match status" value="1"/>
</dbReference>
<dbReference type="OrthoDB" id="5850716at2759"/>
<reference evidence="3 4" key="1">
    <citation type="submission" date="2014-11" db="EMBL/GenBank/DDBJ databases">
        <title>Genetic blueprint of the zoonotic pathogen Toxocara canis.</title>
        <authorList>
            <person name="Zhu X.-Q."/>
            <person name="Korhonen P.K."/>
            <person name="Cai H."/>
            <person name="Young N.D."/>
            <person name="Nejsum P."/>
            <person name="von Samson-Himmelstjerna G."/>
            <person name="Boag P.R."/>
            <person name="Tan P."/>
            <person name="Li Q."/>
            <person name="Min J."/>
            <person name="Yang Y."/>
            <person name="Wang X."/>
            <person name="Fang X."/>
            <person name="Hall R.S."/>
            <person name="Hofmann A."/>
            <person name="Sternberg P.W."/>
            <person name="Jex A.R."/>
            <person name="Gasser R.B."/>
        </authorList>
    </citation>
    <scope>NUCLEOTIDE SEQUENCE [LARGE SCALE GENOMIC DNA]</scope>
    <source>
        <strain evidence="3">PN_DK_2014</strain>
    </source>
</reference>
<dbReference type="InterPro" id="IPR018378">
    <property type="entry name" value="C-type_lectin_CS"/>
</dbReference>
<evidence type="ECO:0000313" key="3">
    <source>
        <dbReference type="EMBL" id="KHN72135.1"/>
    </source>
</evidence>
<dbReference type="PANTHER" id="PTHR22803">
    <property type="entry name" value="MANNOSE, PHOSPHOLIPASE, LECTIN RECEPTOR RELATED"/>
    <property type="match status" value="1"/>
</dbReference>
<dbReference type="EMBL" id="JPKZ01003299">
    <property type="protein sequence ID" value="KHN72135.1"/>
    <property type="molecule type" value="Genomic_DNA"/>
</dbReference>